<proteinExistence type="predicted"/>
<feature type="chain" id="PRO_5006264081" evidence="1">
    <location>
        <begin position="20"/>
        <end position="172"/>
    </location>
</feature>
<evidence type="ECO:0000256" key="1">
    <source>
        <dbReference type="SAM" id="SignalP"/>
    </source>
</evidence>
<evidence type="ECO:0000313" key="3">
    <source>
        <dbReference type="Proteomes" id="UP000008711"/>
    </source>
</evidence>
<dbReference type="KEGG" id="der:26526398"/>
<name>A0A0Q5U5M7_DROER</name>
<dbReference type="AlphaFoldDB" id="A0A0Q5U5M7"/>
<sequence>MKFFVLLIYICLGFKCGNSINLKNLFTSTKPYSSADHEIAFPICANCTSENTIRTSTDFYCHYEDDLSVEEGVGELRNRYADCLPDQFAITRKIQRFCCFRSPEMGCSVVIGRKFYDSKIYSCKTCKQFCSGVKKTYIDDPADGSNLASAHGSLVLLAVLVLCICQDKLNAL</sequence>
<reference evidence="2 3" key="2">
    <citation type="journal article" date="2008" name="Bioinformatics">
        <title>Assembly reconciliation.</title>
        <authorList>
            <person name="Zimin A.V."/>
            <person name="Smith D.R."/>
            <person name="Sutton G."/>
            <person name="Yorke J.A."/>
        </authorList>
    </citation>
    <scope>NUCLEOTIDE SEQUENCE [LARGE SCALE GENOMIC DNA]</scope>
    <source>
        <strain evidence="2 3">TSC#14021-0224.01</strain>
    </source>
</reference>
<reference evidence="2 3" key="1">
    <citation type="journal article" date="2007" name="Nature">
        <title>Evolution of genes and genomes on the Drosophila phylogeny.</title>
        <authorList>
            <consortium name="Drosophila 12 Genomes Consortium"/>
            <person name="Clark A.G."/>
            <person name="Eisen M.B."/>
            <person name="Smith D.R."/>
            <person name="Bergman C.M."/>
            <person name="Oliver B."/>
            <person name="Markow T.A."/>
            <person name="Kaufman T.C."/>
            <person name="Kellis M."/>
            <person name="Gelbart W."/>
            <person name="Iyer V.N."/>
            <person name="Pollard D.A."/>
            <person name="Sackton T.B."/>
            <person name="Larracuente A.M."/>
            <person name="Singh N.D."/>
            <person name="Abad J.P."/>
            <person name="Abt D.N."/>
            <person name="Adryan B."/>
            <person name="Aguade M."/>
            <person name="Akashi H."/>
            <person name="Anderson W.W."/>
            <person name="Aquadro C.F."/>
            <person name="Ardell D.H."/>
            <person name="Arguello R."/>
            <person name="Artieri C.G."/>
            <person name="Barbash D.A."/>
            <person name="Barker D."/>
            <person name="Barsanti P."/>
            <person name="Batterham P."/>
            <person name="Batzoglou S."/>
            <person name="Begun D."/>
            <person name="Bhutkar A."/>
            <person name="Blanco E."/>
            <person name="Bosak S.A."/>
            <person name="Bradley R.K."/>
            <person name="Brand A.D."/>
            <person name="Brent M.R."/>
            <person name="Brooks A.N."/>
            <person name="Brown R.H."/>
            <person name="Butlin R.K."/>
            <person name="Caggese C."/>
            <person name="Calvi B.R."/>
            <person name="Bernardo de Carvalho A."/>
            <person name="Caspi A."/>
            <person name="Castrezana S."/>
            <person name="Celniker S.E."/>
            <person name="Chang J.L."/>
            <person name="Chapple C."/>
            <person name="Chatterji S."/>
            <person name="Chinwalla A."/>
            <person name="Civetta A."/>
            <person name="Clifton S.W."/>
            <person name="Comeron J.M."/>
            <person name="Costello J.C."/>
            <person name="Coyne J.A."/>
            <person name="Daub J."/>
            <person name="David R.G."/>
            <person name="Delcher A.L."/>
            <person name="Delehaunty K."/>
            <person name="Do C.B."/>
            <person name="Ebling H."/>
            <person name="Edwards K."/>
            <person name="Eickbush T."/>
            <person name="Evans J.D."/>
            <person name="Filipski A."/>
            <person name="Findeiss S."/>
            <person name="Freyhult E."/>
            <person name="Fulton L."/>
            <person name="Fulton R."/>
            <person name="Garcia A.C."/>
            <person name="Gardiner A."/>
            <person name="Garfield D.A."/>
            <person name="Garvin B.E."/>
            <person name="Gibson G."/>
            <person name="Gilbert D."/>
            <person name="Gnerre S."/>
            <person name="Godfrey J."/>
            <person name="Good R."/>
            <person name="Gotea V."/>
            <person name="Gravely B."/>
            <person name="Greenberg A.J."/>
            <person name="Griffiths-Jones S."/>
            <person name="Gross S."/>
            <person name="Guigo R."/>
            <person name="Gustafson E.A."/>
            <person name="Haerty W."/>
            <person name="Hahn M.W."/>
            <person name="Halligan D.L."/>
            <person name="Halpern A.L."/>
            <person name="Halter G.M."/>
            <person name="Han M.V."/>
            <person name="Heger A."/>
            <person name="Hillier L."/>
            <person name="Hinrichs A.S."/>
            <person name="Holmes I."/>
            <person name="Hoskins R.A."/>
            <person name="Hubisz M.J."/>
            <person name="Hultmark D."/>
            <person name="Huntley M.A."/>
            <person name="Jaffe D.B."/>
            <person name="Jagadeeshan S."/>
            <person name="Jeck W.R."/>
            <person name="Johnson J."/>
            <person name="Jones C.D."/>
            <person name="Jordan W.C."/>
            <person name="Karpen G.H."/>
            <person name="Kataoka E."/>
            <person name="Keightley P.D."/>
            <person name="Kheradpour P."/>
            <person name="Kirkness E.F."/>
            <person name="Koerich L.B."/>
            <person name="Kristiansen K."/>
            <person name="Kudrna D."/>
            <person name="Kulathinal R.J."/>
            <person name="Kumar S."/>
            <person name="Kwok R."/>
            <person name="Lander E."/>
            <person name="Langley C.H."/>
            <person name="Lapoint R."/>
            <person name="Lazzaro B.P."/>
            <person name="Lee S.J."/>
            <person name="Levesque L."/>
            <person name="Li R."/>
            <person name="Lin C.F."/>
            <person name="Lin M.F."/>
            <person name="Lindblad-Toh K."/>
            <person name="Llopart A."/>
            <person name="Long M."/>
            <person name="Low L."/>
            <person name="Lozovsky E."/>
            <person name="Lu J."/>
            <person name="Luo M."/>
            <person name="Machado C.A."/>
            <person name="Makalowski W."/>
            <person name="Marzo M."/>
            <person name="Matsuda M."/>
            <person name="Matzkin L."/>
            <person name="McAllister B."/>
            <person name="McBride C.S."/>
            <person name="McKernan B."/>
            <person name="McKernan K."/>
            <person name="Mendez-Lago M."/>
            <person name="Minx P."/>
            <person name="Mollenhauer M.U."/>
            <person name="Montooth K."/>
            <person name="Mount S.M."/>
            <person name="Mu X."/>
            <person name="Myers E."/>
            <person name="Negre B."/>
            <person name="Newfeld S."/>
            <person name="Nielsen R."/>
            <person name="Noor M.A."/>
            <person name="O'Grady P."/>
            <person name="Pachter L."/>
            <person name="Papaceit M."/>
            <person name="Parisi M.J."/>
            <person name="Parisi M."/>
            <person name="Parts L."/>
            <person name="Pedersen J.S."/>
            <person name="Pesole G."/>
            <person name="Phillippy A.M."/>
            <person name="Ponting C.P."/>
            <person name="Pop M."/>
            <person name="Porcelli D."/>
            <person name="Powell J.R."/>
            <person name="Prohaska S."/>
            <person name="Pruitt K."/>
            <person name="Puig M."/>
            <person name="Quesneville H."/>
            <person name="Ram K.R."/>
            <person name="Rand D."/>
            <person name="Rasmussen M.D."/>
            <person name="Reed L.K."/>
            <person name="Reenan R."/>
            <person name="Reily A."/>
            <person name="Remington K.A."/>
            <person name="Rieger T.T."/>
            <person name="Ritchie M.G."/>
            <person name="Robin C."/>
            <person name="Rogers Y.H."/>
            <person name="Rohde C."/>
            <person name="Rozas J."/>
            <person name="Rubenfield M.J."/>
            <person name="Ruiz A."/>
            <person name="Russo S."/>
            <person name="Salzberg S.L."/>
            <person name="Sanchez-Gracia A."/>
            <person name="Saranga D.J."/>
            <person name="Sato H."/>
            <person name="Schaeffer S.W."/>
            <person name="Schatz M.C."/>
            <person name="Schlenke T."/>
            <person name="Schwartz R."/>
            <person name="Segarra C."/>
            <person name="Singh R.S."/>
            <person name="Sirot L."/>
            <person name="Sirota M."/>
            <person name="Sisneros N.B."/>
            <person name="Smith C.D."/>
            <person name="Smith T.F."/>
            <person name="Spieth J."/>
            <person name="Stage D.E."/>
            <person name="Stark A."/>
            <person name="Stephan W."/>
            <person name="Strausberg R.L."/>
            <person name="Strempel S."/>
            <person name="Sturgill D."/>
            <person name="Sutton G."/>
            <person name="Sutton G.G."/>
            <person name="Tao W."/>
            <person name="Teichmann S."/>
            <person name="Tobari Y.N."/>
            <person name="Tomimura Y."/>
            <person name="Tsolas J.M."/>
            <person name="Valente V.L."/>
            <person name="Venter E."/>
            <person name="Venter J.C."/>
            <person name="Vicario S."/>
            <person name="Vieira F.G."/>
            <person name="Vilella A.J."/>
            <person name="Villasante A."/>
            <person name="Walenz B."/>
            <person name="Wang J."/>
            <person name="Wasserman M."/>
            <person name="Watts T."/>
            <person name="Wilson D."/>
            <person name="Wilson R.K."/>
            <person name="Wing R.A."/>
            <person name="Wolfner M.F."/>
            <person name="Wong A."/>
            <person name="Wong G.K."/>
            <person name="Wu C.I."/>
            <person name="Wu G."/>
            <person name="Yamamoto D."/>
            <person name="Yang H.P."/>
            <person name="Yang S.P."/>
            <person name="Yorke J.A."/>
            <person name="Yoshida K."/>
            <person name="Zdobnov E."/>
            <person name="Zhang P."/>
            <person name="Zhang Y."/>
            <person name="Zimin A.V."/>
            <person name="Baldwin J."/>
            <person name="Abdouelleil A."/>
            <person name="Abdulkadir J."/>
            <person name="Abebe A."/>
            <person name="Abera B."/>
            <person name="Abreu J."/>
            <person name="Acer S.C."/>
            <person name="Aftuck L."/>
            <person name="Alexander A."/>
            <person name="An P."/>
            <person name="Anderson E."/>
            <person name="Anderson S."/>
            <person name="Arachi H."/>
            <person name="Azer M."/>
            <person name="Bachantsang P."/>
            <person name="Barry A."/>
            <person name="Bayul T."/>
            <person name="Berlin A."/>
            <person name="Bessette D."/>
            <person name="Bloom T."/>
            <person name="Blye J."/>
            <person name="Boguslavskiy L."/>
            <person name="Bonnet C."/>
            <person name="Boukhgalter B."/>
            <person name="Bourzgui I."/>
            <person name="Brown A."/>
            <person name="Cahill P."/>
            <person name="Channer S."/>
            <person name="Cheshatsang Y."/>
            <person name="Chuda L."/>
            <person name="Citroen M."/>
            <person name="Collymore A."/>
            <person name="Cooke P."/>
            <person name="Costello M."/>
            <person name="D'Aco K."/>
            <person name="Daza R."/>
            <person name="De Haan G."/>
            <person name="DeGray S."/>
            <person name="DeMaso C."/>
            <person name="Dhargay N."/>
            <person name="Dooley K."/>
            <person name="Dooley E."/>
            <person name="Doricent M."/>
            <person name="Dorje P."/>
            <person name="Dorjee K."/>
            <person name="Dupes A."/>
            <person name="Elong R."/>
            <person name="Falk J."/>
            <person name="Farina A."/>
            <person name="Faro S."/>
            <person name="Ferguson D."/>
            <person name="Fisher S."/>
            <person name="Foley C.D."/>
            <person name="Franke A."/>
            <person name="Friedrich D."/>
            <person name="Gadbois L."/>
            <person name="Gearin G."/>
            <person name="Gearin C.R."/>
            <person name="Giannoukos G."/>
            <person name="Goode T."/>
            <person name="Graham J."/>
            <person name="Grandbois E."/>
            <person name="Grewal S."/>
            <person name="Gyaltsen K."/>
            <person name="Hafez N."/>
            <person name="Hagos B."/>
            <person name="Hall J."/>
            <person name="Henson C."/>
            <person name="Hollinger A."/>
            <person name="Honan T."/>
            <person name="Huard M.D."/>
            <person name="Hughes L."/>
            <person name="Hurhula B."/>
            <person name="Husby M.E."/>
            <person name="Kamat A."/>
            <person name="Kanga B."/>
            <person name="Kashin S."/>
            <person name="Khazanovich D."/>
            <person name="Kisner P."/>
            <person name="Lance K."/>
            <person name="Lara M."/>
            <person name="Lee W."/>
            <person name="Lennon N."/>
            <person name="Letendre F."/>
            <person name="LeVine R."/>
            <person name="Lipovsky A."/>
            <person name="Liu X."/>
            <person name="Liu J."/>
            <person name="Liu S."/>
            <person name="Lokyitsang T."/>
            <person name="Lokyitsang Y."/>
            <person name="Lubonja R."/>
            <person name="Lui A."/>
            <person name="MacDonald P."/>
            <person name="Magnisalis V."/>
            <person name="Maru K."/>
            <person name="Matthews C."/>
            <person name="McCusker W."/>
            <person name="McDonough S."/>
            <person name="Mehta T."/>
            <person name="Meldrim J."/>
            <person name="Meneus L."/>
            <person name="Mihai O."/>
            <person name="Mihalev A."/>
            <person name="Mihova T."/>
            <person name="Mittelman R."/>
            <person name="Mlenga V."/>
            <person name="Montmayeur A."/>
            <person name="Mulrain L."/>
            <person name="Navidi A."/>
            <person name="Naylor J."/>
            <person name="Negash T."/>
            <person name="Nguyen T."/>
            <person name="Nguyen N."/>
            <person name="Nicol R."/>
            <person name="Norbu C."/>
            <person name="Norbu N."/>
            <person name="Novod N."/>
            <person name="O'Neill B."/>
            <person name="Osman S."/>
            <person name="Markiewicz E."/>
            <person name="Oyono O.L."/>
            <person name="Patti C."/>
            <person name="Phunkhang P."/>
            <person name="Pierre F."/>
            <person name="Priest M."/>
            <person name="Raghuraman S."/>
            <person name="Rege F."/>
            <person name="Reyes R."/>
            <person name="Rise C."/>
            <person name="Rogov P."/>
            <person name="Ross K."/>
            <person name="Ryan E."/>
            <person name="Settipalli S."/>
            <person name="Shea T."/>
            <person name="Sherpa N."/>
            <person name="Shi L."/>
            <person name="Shih D."/>
            <person name="Sparrow T."/>
            <person name="Spaulding J."/>
            <person name="Stalker J."/>
            <person name="Stange-Thomann N."/>
            <person name="Stavropoulos S."/>
            <person name="Stone C."/>
            <person name="Strader C."/>
            <person name="Tesfaye S."/>
            <person name="Thomson T."/>
            <person name="Thoulutsang Y."/>
            <person name="Thoulutsang D."/>
            <person name="Topham K."/>
            <person name="Topping I."/>
            <person name="Tsamla T."/>
            <person name="Vassiliev H."/>
            <person name="Vo A."/>
            <person name="Wangchuk T."/>
            <person name="Wangdi T."/>
            <person name="Weiand M."/>
            <person name="Wilkinson J."/>
            <person name="Wilson A."/>
            <person name="Yadav S."/>
            <person name="Young G."/>
            <person name="Yu Q."/>
            <person name="Zembek L."/>
            <person name="Zhong D."/>
            <person name="Zimmer A."/>
            <person name="Zwirko Z."/>
            <person name="Jaffe D.B."/>
            <person name="Alvarez P."/>
            <person name="Brockman W."/>
            <person name="Butler J."/>
            <person name="Chin C."/>
            <person name="Gnerre S."/>
            <person name="Grabherr M."/>
            <person name="Kleber M."/>
            <person name="Mauceli E."/>
            <person name="MacCallum I."/>
        </authorList>
    </citation>
    <scope>NUCLEOTIDE SEQUENCE [LARGE SCALE GENOMIC DNA]</scope>
    <source>
        <strain evidence="2 3">TSC#14021-0224.01</strain>
    </source>
</reference>
<keyword evidence="3" id="KW-1185">Reference proteome</keyword>
<dbReference type="OrthoDB" id="7869941at2759"/>
<gene>
    <name evidence="2" type="primary">Dere\GG26574</name>
    <name evidence="2" type="synonym">GG26574</name>
    <name evidence="2" type="ORF">Dere_GG26574</name>
</gene>
<dbReference type="Proteomes" id="UP000008711">
    <property type="component" value="Unassembled WGS sequence"/>
</dbReference>
<dbReference type="EMBL" id="CH954178">
    <property type="protein sequence ID" value="KQS44277.1"/>
    <property type="molecule type" value="Genomic_DNA"/>
</dbReference>
<feature type="signal peptide" evidence="1">
    <location>
        <begin position="1"/>
        <end position="19"/>
    </location>
</feature>
<keyword evidence="1" id="KW-0732">Signal</keyword>
<evidence type="ECO:0000313" key="2">
    <source>
        <dbReference type="EMBL" id="KQS44277.1"/>
    </source>
</evidence>
<protein>
    <submittedName>
        <fullName evidence="2">Uncharacterized protein</fullName>
    </submittedName>
</protein>
<organism evidence="2 3">
    <name type="scientific">Drosophila erecta</name>
    <name type="common">Fruit fly</name>
    <dbReference type="NCBI Taxonomy" id="7220"/>
    <lineage>
        <taxon>Eukaryota</taxon>
        <taxon>Metazoa</taxon>
        <taxon>Ecdysozoa</taxon>
        <taxon>Arthropoda</taxon>
        <taxon>Hexapoda</taxon>
        <taxon>Insecta</taxon>
        <taxon>Pterygota</taxon>
        <taxon>Neoptera</taxon>
        <taxon>Endopterygota</taxon>
        <taxon>Diptera</taxon>
        <taxon>Brachycera</taxon>
        <taxon>Muscomorpha</taxon>
        <taxon>Ephydroidea</taxon>
        <taxon>Drosophilidae</taxon>
        <taxon>Drosophila</taxon>
        <taxon>Sophophora</taxon>
    </lineage>
</organism>
<accession>A0A0Q5U5M7</accession>